<keyword evidence="5" id="KW-0260">Enterotoxin</keyword>
<evidence type="ECO:0000256" key="5">
    <source>
        <dbReference type="ARBA" id="ARBA00022861"/>
    </source>
</evidence>
<dbReference type="InterPro" id="IPR006173">
    <property type="entry name" value="Staph_tox_OB"/>
</dbReference>
<comment type="similarity">
    <text evidence="1">Belongs to the staphylococcal/streptococcal toxin family.</text>
</comment>
<dbReference type="SUPFAM" id="SSF50203">
    <property type="entry name" value="Bacterial enterotoxins"/>
    <property type="match status" value="1"/>
</dbReference>
<dbReference type="GO" id="GO:0005576">
    <property type="term" value="C:extracellular region"/>
    <property type="evidence" value="ECO:0007669"/>
    <property type="project" value="InterPro"/>
</dbReference>
<dbReference type="RefSeq" id="WP_047550359.1">
    <property type="nucleotide sequence ID" value="NZ_CBCSFW010000008.1"/>
</dbReference>
<keyword evidence="2" id="KW-0766">Superantigen</keyword>
<dbReference type="Pfam" id="PF01123">
    <property type="entry name" value="Stap_Strp_toxin"/>
    <property type="match status" value="1"/>
</dbReference>
<keyword evidence="12" id="KW-1185">Reference proteome</keyword>
<dbReference type="Gene3D" id="3.10.20.120">
    <property type="match status" value="1"/>
</dbReference>
<evidence type="ECO:0000313" key="12">
    <source>
        <dbReference type="Proteomes" id="UP000596960"/>
    </source>
</evidence>
<dbReference type="InterPro" id="IPR006123">
    <property type="entry name" value="Toxin_b-grasp_Staph/Strep"/>
</dbReference>
<accession>A0A2K4AF88</accession>
<dbReference type="Proteomes" id="UP000236395">
    <property type="component" value="Unassembled WGS sequence"/>
</dbReference>
<sequence length="250" mass="29454">MKLFFIFNFILNTIMSQVDYSDPTPNQLNKTSQYEGLMYNMKALYESDPVSIEKIKSYDQFLSFDLIYFYQTSQYNRIKTELTNDLSNYYKDKDVDLFGVKYFVNCYFSDNKDIKENSPSADKVCMYGGVTEHEGNRTKPFGHTIVVAVYIDNRNSRSFTLSTNKDHITAQELDYNVRNQLIKDEQLYEFESSRFETGYIKFIENGKAVFWYDLMPPPNFSQSKYLMIYKDNKTLLSSKTAIEVHLTKKK</sequence>
<dbReference type="InterPro" id="IPR008992">
    <property type="entry name" value="Enterotoxin"/>
</dbReference>
<dbReference type="AlphaFoldDB" id="A0A2K4AF88"/>
<evidence type="ECO:0000313" key="9">
    <source>
        <dbReference type="EMBL" id="MBE2128379.1"/>
    </source>
</evidence>
<feature type="domain" description="Staphylococcal/Streptococcal toxin beta-grasp" evidence="8">
    <location>
        <begin position="144"/>
        <end position="246"/>
    </location>
</feature>
<dbReference type="PRINTS" id="PR01898">
    <property type="entry name" value="SAGSUPRFAMLY"/>
</dbReference>
<dbReference type="InterPro" id="IPR006126">
    <property type="entry name" value="Staph/Strept_toxin_CS"/>
</dbReference>
<dbReference type="InterPro" id="IPR016091">
    <property type="entry name" value="SuperAg_toxin_C"/>
</dbReference>
<evidence type="ECO:0000313" key="11">
    <source>
        <dbReference type="Proteomes" id="UP000236395"/>
    </source>
</evidence>
<dbReference type="PRINTS" id="PR00279">
    <property type="entry name" value="BACTRLTOXIN"/>
</dbReference>
<gene>
    <name evidence="10" type="ORF">CD116_10670</name>
    <name evidence="9" type="ORF">ILQ21_04730</name>
</gene>
<evidence type="ECO:0000256" key="1">
    <source>
        <dbReference type="ARBA" id="ARBA00008401"/>
    </source>
</evidence>
<evidence type="ECO:0000259" key="7">
    <source>
        <dbReference type="Pfam" id="PF01123"/>
    </source>
</evidence>
<dbReference type="InterPro" id="IPR006177">
    <property type="entry name" value="Toxin_bac"/>
</dbReference>
<keyword evidence="3" id="KW-0800">Toxin</keyword>
<dbReference type="PROSITE" id="PS00277">
    <property type="entry name" value="STAPH_STREP_TOXIN_1"/>
    <property type="match status" value="1"/>
</dbReference>
<evidence type="ECO:0000256" key="3">
    <source>
        <dbReference type="ARBA" id="ARBA00022656"/>
    </source>
</evidence>
<dbReference type="Gene3D" id="2.40.50.110">
    <property type="match status" value="1"/>
</dbReference>
<keyword evidence="4" id="KW-0732">Signal</keyword>
<dbReference type="EMBL" id="PPQS01000044">
    <property type="protein sequence ID" value="PNZ48751.1"/>
    <property type="molecule type" value="Genomic_DNA"/>
</dbReference>
<dbReference type="PROSITE" id="PS00278">
    <property type="entry name" value="STAPH_STREP_TOXIN_2"/>
    <property type="match status" value="1"/>
</dbReference>
<comment type="caution">
    <text evidence="10">The sequence shown here is derived from an EMBL/GenBank/DDBJ whole genome shotgun (WGS) entry which is preliminary data.</text>
</comment>
<proteinExistence type="inferred from homology"/>
<dbReference type="EMBL" id="JADAMT010000005">
    <property type="protein sequence ID" value="MBE2128379.1"/>
    <property type="molecule type" value="Genomic_DNA"/>
</dbReference>
<feature type="disulfide bond" evidence="6">
    <location>
        <begin position="106"/>
        <end position="125"/>
    </location>
</feature>
<dbReference type="Pfam" id="PF02876">
    <property type="entry name" value="Stap_Strp_tox_C"/>
    <property type="match status" value="1"/>
</dbReference>
<keyword evidence="6" id="KW-1015">Disulfide bond</keyword>
<dbReference type="Proteomes" id="UP000596960">
    <property type="component" value="Unassembled WGS sequence"/>
</dbReference>
<evidence type="ECO:0000313" key="10">
    <source>
        <dbReference type="EMBL" id="PNZ48751.1"/>
    </source>
</evidence>
<reference evidence="9 12" key="2">
    <citation type="submission" date="2020-10" db="EMBL/GenBank/DDBJ databases">
        <title>Phenotypic and genomic profiling of Staphylococcus argenteus in Canada and the United States and recommendations for clinical result reporting.</title>
        <authorList>
            <person name="Eshaghi A."/>
            <person name="Bommersbach C."/>
            <person name="Zitterman S."/>
            <person name="Burnham C.-A.D."/>
            <person name="Patel R."/>
            <person name="Schuetz A.N."/>
            <person name="Patel S.N."/>
            <person name="Kus J.V."/>
        </authorList>
    </citation>
    <scope>NUCLEOTIDE SEQUENCE [LARGE SCALE GENOMIC DNA]</scope>
    <source>
        <strain evidence="9 12">DSM 28300</strain>
    </source>
</reference>
<organism evidence="10 11">
    <name type="scientific">Staphylococcus schweitzeri</name>
    <dbReference type="NCBI Taxonomy" id="1654388"/>
    <lineage>
        <taxon>Bacteria</taxon>
        <taxon>Bacillati</taxon>
        <taxon>Bacillota</taxon>
        <taxon>Bacilli</taxon>
        <taxon>Bacillales</taxon>
        <taxon>Staphylococcaceae</taxon>
        <taxon>Staphylococcus</taxon>
    </lineage>
</organism>
<evidence type="ECO:0000259" key="8">
    <source>
        <dbReference type="Pfam" id="PF02876"/>
    </source>
</evidence>
<name>A0A2K4AF88_9STAP</name>
<dbReference type="GeneID" id="98346156"/>
<reference evidence="10 11" key="1">
    <citation type="submission" date="2017-08" db="EMBL/GenBank/DDBJ databases">
        <title>Draft genome sequences of 64 type strains of genus Staph aureus.</title>
        <authorList>
            <person name="Cole K."/>
            <person name="Golubchik T."/>
            <person name="Russell J."/>
            <person name="Foster D."/>
            <person name="Llewelyn M."/>
            <person name="Wilson D."/>
            <person name="Crook D."/>
            <person name="Paul J."/>
        </authorList>
    </citation>
    <scope>NUCLEOTIDE SEQUENCE [LARGE SCALE GENOMIC DNA]</scope>
    <source>
        <strain evidence="10 11">DSM 28300</strain>
    </source>
</reference>
<feature type="domain" description="Staphylococcal/Streptococcal toxin OB-fold" evidence="7">
    <location>
        <begin position="40"/>
        <end position="132"/>
    </location>
</feature>
<dbReference type="GO" id="GO:0090729">
    <property type="term" value="F:toxin activity"/>
    <property type="evidence" value="ECO:0007669"/>
    <property type="project" value="UniProtKB-KW"/>
</dbReference>
<evidence type="ECO:0000256" key="6">
    <source>
        <dbReference type="PIRSR" id="PIRSR613307-50"/>
    </source>
</evidence>
<evidence type="ECO:0000256" key="2">
    <source>
        <dbReference type="ARBA" id="ARBA00022633"/>
    </source>
</evidence>
<dbReference type="SUPFAM" id="SSF54334">
    <property type="entry name" value="Superantigen toxins, C-terminal domain"/>
    <property type="match status" value="1"/>
</dbReference>
<evidence type="ECO:0000256" key="4">
    <source>
        <dbReference type="ARBA" id="ARBA00022729"/>
    </source>
</evidence>
<protein>
    <submittedName>
        <fullName evidence="10">Uncharacterized protein</fullName>
    </submittedName>
</protein>
<dbReference type="InterPro" id="IPR013307">
    <property type="entry name" value="Superantigen_bac"/>
</dbReference>